<dbReference type="EMBL" id="FPHT01000198">
    <property type="protein sequence ID" value="SFV81807.1"/>
    <property type="molecule type" value="Genomic_DNA"/>
</dbReference>
<keyword evidence="4" id="KW-0049">Antioxidant</keyword>
<sequence>MLTRSWKHSGLYDKINPFNNLSIDVMSKVQPTTFAATSNLSASIPDTQGRNIVLYFYPKDATSGCTLEGQDFRDNHQAFIDANTVIYGVSKDDMASHEKFKANQSFPFELIADEDGTLCEAFGAWQLKKRNGEEKMGIVRSTFIINPNGDILKSWDKVAVGGHVDEVLEAVQAL</sequence>
<dbReference type="Gene3D" id="3.40.30.10">
    <property type="entry name" value="Glutaredoxin"/>
    <property type="match status" value="1"/>
</dbReference>
<keyword evidence="3 12" id="KW-0575">Peroxidase</keyword>
<evidence type="ECO:0000256" key="2">
    <source>
        <dbReference type="ARBA" id="ARBA00013017"/>
    </source>
</evidence>
<protein>
    <recommendedName>
        <fullName evidence="2">thioredoxin-dependent peroxiredoxin</fullName>
        <ecNumber evidence="2">1.11.1.24</ecNumber>
    </recommendedName>
    <alternativeName>
        <fullName evidence="8">Thioredoxin peroxidase</fullName>
    </alternativeName>
</protein>
<dbReference type="AlphaFoldDB" id="A0A1W1DKF1"/>
<dbReference type="PANTHER" id="PTHR42801">
    <property type="entry name" value="THIOREDOXIN-DEPENDENT PEROXIDE REDUCTASE"/>
    <property type="match status" value="1"/>
</dbReference>
<dbReference type="GO" id="GO:0005737">
    <property type="term" value="C:cytoplasm"/>
    <property type="evidence" value="ECO:0007669"/>
    <property type="project" value="TreeGrafter"/>
</dbReference>
<feature type="domain" description="Thioredoxin" evidence="11">
    <location>
        <begin position="33"/>
        <end position="174"/>
    </location>
</feature>
<dbReference type="Pfam" id="PF00578">
    <property type="entry name" value="AhpC-TSA"/>
    <property type="match status" value="1"/>
</dbReference>
<dbReference type="GO" id="GO:0034599">
    <property type="term" value="P:cellular response to oxidative stress"/>
    <property type="evidence" value="ECO:0007669"/>
    <property type="project" value="TreeGrafter"/>
</dbReference>
<comment type="subunit">
    <text evidence="1">Monomer.</text>
</comment>
<name>A0A1W1DKF1_9ZZZZ</name>
<evidence type="ECO:0000256" key="10">
    <source>
        <dbReference type="ARBA" id="ARBA00049091"/>
    </source>
</evidence>
<keyword evidence="7" id="KW-0676">Redox-active center</keyword>
<evidence type="ECO:0000256" key="8">
    <source>
        <dbReference type="ARBA" id="ARBA00032824"/>
    </source>
</evidence>
<dbReference type="GO" id="GO:0008379">
    <property type="term" value="F:thioredoxin peroxidase activity"/>
    <property type="evidence" value="ECO:0007669"/>
    <property type="project" value="TreeGrafter"/>
</dbReference>
<dbReference type="PANTHER" id="PTHR42801:SF4">
    <property type="entry name" value="AHPC_TSA FAMILY PROTEIN"/>
    <property type="match status" value="1"/>
</dbReference>
<evidence type="ECO:0000313" key="12">
    <source>
        <dbReference type="EMBL" id="SFV81807.1"/>
    </source>
</evidence>
<dbReference type="GO" id="GO:0045454">
    <property type="term" value="P:cell redox homeostasis"/>
    <property type="evidence" value="ECO:0007669"/>
    <property type="project" value="TreeGrafter"/>
</dbReference>
<dbReference type="PIRSF" id="PIRSF000239">
    <property type="entry name" value="AHPC"/>
    <property type="match status" value="1"/>
</dbReference>
<proteinExistence type="inferred from homology"/>
<dbReference type="InterPro" id="IPR013766">
    <property type="entry name" value="Thioredoxin_domain"/>
</dbReference>
<dbReference type="PROSITE" id="PS51352">
    <property type="entry name" value="THIOREDOXIN_2"/>
    <property type="match status" value="1"/>
</dbReference>
<evidence type="ECO:0000256" key="9">
    <source>
        <dbReference type="ARBA" id="ARBA00038489"/>
    </source>
</evidence>
<accession>A0A1W1DKF1</accession>
<comment type="catalytic activity">
    <reaction evidence="10">
        <text>a hydroperoxide + [thioredoxin]-dithiol = an alcohol + [thioredoxin]-disulfide + H2O</text>
        <dbReference type="Rhea" id="RHEA:62620"/>
        <dbReference type="Rhea" id="RHEA-COMP:10698"/>
        <dbReference type="Rhea" id="RHEA-COMP:10700"/>
        <dbReference type="ChEBI" id="CHEBI:15377"/>
        <dbReference type="ChEBI" id="CHEBI:29950"/>
        <dbReference type="ChEBI" id="CHEBI:30879"/>
        <dbReference type="ChEBI" id="CHEBI:35924"/>
        <dbReference type="ChEBI" id="CHEBI:50058"/>
        <dbReference type="EC" id="1.11.1.24"/>
    </reaction>
</comment>
<evidence type="ECO:0000256" key="4">
    <source>
        <dbReference type="ARBA" id="ARBA00022862"/>
    </source>
</evidence>
<organism evidence="12">
    <name type="scientific">hydrothermal vent metagenome</name>
    <dbReference type="NCBI Taxonomy" id="652676"/>
    <lineage>
        <taxon>unclassified sequences</taxon>
        <taxon>metagenomes</taxon>
        <taxon>ecological metagenomes</taxon>
    </lineage>
</organism>
<dbReference type="CDD" id="cd03017">
    <property type="entry name" value="PRX_BCP"/>
    <property type="match status" value="1"/>
</dbReference>
<dbReference type="InterPro" id="IPR024706">
    <property type="entry name" value="Peroxiredoxin_AhpC-typ"/>
</dbReference>
<keyword evidence="5 12" id="KW-0560">Oxidoreductase</keyword>
<dbReference type="SUPFAM" id="SSF52833">
    <property type="entry name" value="Thioredoxin-like"/>
    <property type="match status" value="1"/>
</dbReference>
<evidence type="ECO:0000256" key="7">
    <source>
        <dbReference type="ARBA" id="ARBA00023284"/>
    </source>
</evidence>
<evidence type="ECO:0000256" key="6">
    <source>
        <dbReference type="ARBA" id="ARBA00023157"/>
    </source>
</evidence>
<reference evidence="12" key="1">
    <citation type="submission" date="2016-10" db="EMBL/GenBank/DDBJ databases">
        <authorList>
            <person name="de Groot N.N."/>
        </authorList>
    </citation>
    <scope>NUCLEOTIDE SEQUENCE</scope>
</reference>
<evidence type="ECO:0000256" key="1">
    <source>
        <dbReference type="ARBA" id="ARBA00011245"/>
    </source>
</evidence>
<dbReference type="InterPro" id="IPR050924">
    <property type="entry name" value="Peroxiredoxin_BCP/PrxQ"/>
</dbReference>
<dbReference type="InterPro" id="IPR000866">
    <property type="entry name" value="AhpC/TSA"/>
</dbReference>
<evidence type="ECO:0000256" key="3">
    <source>
        <dbReference type="ARBA" id="ARBA00022559"/>
    </source>
</evidence>
<dbReference type="FunFam" id="3.40.30.10:FF:000007">
    <property type="entry name" value="Thioredoxin-dependent thiol peroxidase"/>
    <property type="match status" value="1"/>
</dbReference>
<keyword evidence="6" id="KW-1015">Disulfide bond</keyword>
<dbReference type="InterPro" id="IPR036249">
    <property type="entry name" value="Thioredoxin-like_sf"/>
</dbReference>
<evidence type="ECO:0000256" key="5">
    <source>
        <dbReference type="ARBA" id="ARBA00023002"/>
    </source>
</evidence>
<evidence type="ECO:0000259" key="11">
    <source>
        <dbReference type="PROSITE" id="PS51352"/>
    </source>
</evidence>
<dbReference type="EC" id="1.11.1.24" evidence="2"/>
<gene>
    <name evidence="12" type="ORF">MNB_SUP05-12-106</name>
</gene>
<comment type="similarity">
    <text evidence="9">Belongs to the peroxiredoxin family. BCP/PrxQ subfamily.</text>
</comment>